<dbReference type="PROSITE" id="PS50011">
    <property type="entry name" value="PROTEIN_KINASE_DOM"/>
    <property type="match status" value="1"/>
</dbReference>
<sequence>MKGLEGSKLGRYELRFRVAQGGMSEVYLGYDRRVKRYVAVKVLYGSDEPFVRRFEREARAVGALSHDHILPLYDFGEQRPWYYLVMPFVEGGTLRDYLHKRERLTLEEAGSFLEQIASALQHAHEHGVIHRDVKPSNILLRLDGHAYLVDFGLAKAKIEAEFQTHSGAMVGTPEYMAPEQSDGHNDFRSDIYSLGIILYQMLTGRVPFTADSPVGVTLKHIQTPPAPPSQINSEIPPAIEEVMLKALAKAPEDRFQEAQAFALAYKVALIQKRTRDLGQEALACVFSGEHEVAYEQNNQQQHTDTTMAAIEQITTQLNIPSTKPQLFPLERDKSSFIPYTSEMFKKKKRISPVHTVVLALIVVLCITLPLFFMWETRPAPAPPLPHPTPRPTVRLKATQTELAHLHLQGTLAAQARIQASSGITSAIGAGKILYYDEMNRKSSGWINDGSQCYFTPQGYHVHTGLAHAVAWCYSNQQSFANAVMSVQVKMLYGDFCGLVFRLNPYSKTFYVLEINSYGSYRLQRAMGNDPAHWLTLIDWTYTGTIQPGYGTFNTIMVVASQARFQIYMNQQLIVSTFTDTTYSTGLLGFLVGGDSRYGTEAVFRRLAVFQK</sequence>
<evidence type="ECO:0000313" key="9">
    <source>
        <dbReference type="Proteomes" id="UP001344906"/>
    </source>
</evidence>
<evidence type="ECO:0000256" key="3">
    <source>
        <dbReference type="ARBA" id="ARBA00022741"/>
    </source>
</evidence>
<reference evidence="8 9" key="1">
    <citation type="submission" date="2023-02" db="EMBL/GenBank/DDBJ databases">
        <title>Dictyobacter halimunensis sp. nov., a new member of the class Ktedonobacteria from forest soil in a geothermal area.</title>
        <authorList>
            <person name="Rachmania M.K."/>
            <person name="Ningsih F."/>
            <person name="Sakai Y."/>
            <person name="Yabe S."/>
            <person name="Yokota A."/>
            <person name="Sjamsuridzal W."/>
        </authorList>
    </citation>
    <scope>NUCLEOTIDE SEQUENCE [LARGE SCALE GENOMIC DNA]</scope>
    <source>
        <strain evidence="8 9">S3.2.2.5</strain>
    </source>
</reference>
<proteinExistence type="predicted"/>
<dbReference type="SMART" id="SM00220">
    <property type="entry name" value="S_TKc"/>
    <property type="match status" value="1"/>
</dbReference>
<name>A0ABQ6G6E3_9CHLR</name>
<dbReference type="EC" id="2.7.11.1" evidence="1"/>
<dbReference type="Pfam" id="PF00069">
    <property type="entry name" value="Pkinase"/>
    <property type="match status" value="1"/>
</dbReference>
<comment type="caution">
    <text evidence="8">The sequence shown here is derived from an EMBL/GenBank/DDBJ whole genome shotgun (WGS) entry which is preliminary data.</text>
</comment>
<evidence type="ECO:0000256" key="1">
    <source>
        <dbReference type="ARBA" id="ARBA00012513"/>
    </source>
</evidence>
<dbReference type="EMBL" id="BSRI01000002">
    <property type="protein sequence ID" value="GLV60179.1"/>
    <property type="molecule type" value="Genomic_DNA"/>
</dbReference>
<evidence type="ECO:0000256" key="4">
    <source>
        <dbReference type="ARBA" id="ARBA00022777"/>
    </source>
</evidence>
<dbReference type="PANTHER" id="PTHR43289">
    <property type="entry name" value="MITOGEN-ACTIVATED PROTEIN KINASE KINASE KINASE 20-RELATED"/>
    <property type="match status" value="1"/>
</dbReference>
<keyword evidence="4" id="KW-0418">Kinase</keyword>
<keyword evidence="5" id="KW-0067">ATP-binding</keyword>
<organism evidence="8 9">
    <name type="scientific">Dictyobacter halimunensis</name>
    <dbReference type="NCBI Taxonomy" id="3026934"/>
    <lineage>
        <taxon>Bacteria</taxon>
        <taxon>Bacillati</taxon>
        <taxon>Chloroflexota</taxon>
        <taxon>Ktedonobacteria</taxon>
        <taxon>Ktedonobacterales</taxon>
        <taxon>Dictyobacteraceae</taxon>
        <taxon>Dictyobacter</taxon>
    </lineage>
</organism>
<dbReference type="PANTHER" id="PTHR43289:SF6">
    <property type="entry name" value="SERINE_THREONINE-PROTEIN KINASE NEKL-3"/>
    <property type="match status" value="1"/>
</dbReference>
<dbReference type="PROSITE" id="PS00108">
    <property type="entry name" value="PROTEIN_KINASE_ST"/>
    <property type="match status" value="1"/>
</dbReference>
<dbReference type="InterPro" id="IPR008271">
    <property type="entry name" value="Ser/Thr_kinase_AS"/>
</dbReference>
<dbReference type="InterPro" id="IPR000719">
    <property type="entry name" value="Prot_kinase_dom"/>
</dbReference>
<keyword evidence="3" id="KW-0547">Nucleotide-binding</keyword>
<dbReference type="Gene3D" id="1.10.510.10">
    <property type="entry name" value="Transferase(Phosphotransferase) domain 1"/>
    <property type="match status" value="1"/>
</dbReference>
<feature type="domain" description="Protein kinase" evidence="7">
    <location>
        <begin position="12"/>
        <end position="270"/>
    </location>
</feature>
<keyword evidence="2" id="KW-0808">Transferase</keyword>
<keyword evidence="9" id="KW-1185">Reference proteome</keyword>
<dbReference type="RefSeq" id="WP_338257176.1">
    <property type="nucleotide sequence ID" value="NZ_BSRI01000002.1"/>
</dbReference>
<evidence type="ECO:0000313" key="8">
    <source>
        <dbReference type="EMBL" id="GLV60179.1"/>
    </source>
</evidence>
<feature type="transmembrane region" description="Helical" evidence="6">
    <location>
        <begin position="353"/>
        <end position="374"/>
    </location>
</feature>
<dbReference type="Gene3D" id="2.60.120.560">
    <property type="entry name" value="Exo-inulinase, domain 1"/>
    <property type="match status" value="1"/>
</dbReference>
<gene>
    <name evidence="8" type="ORF">KDH_70010</name>
</gene>
<dbReference type="CDD" id="cd14014">
    <property type="entry name" value="STKc_PknB_like"/>
    <property type="match status" value="1"/>
</dbReference>
<evidence type="ECO:0000256" key="2">
    <source>
        <dbReference type="ARBA" id="ARBA00022679"/>
    </source>
</evidence>
<evidence type="ECO:0000256" key="5">
    <source>
        <dbReference type="ARBA" id="ARBA00022840"/>
    </source>
</evidence>
<dbReference type="Gene3D" id="3.30.200.20">
    <property type="entry name" value="Phosphorylase Kinase, domain 1"/>
    <property type="match status" value="1"/>
</dbReference>
<dbReference type="InterPro" id="IPR011009">
    <property type="entry name" value="Kinase-like_dom_sf"/>
</dbReference>
<evidence type="ECO:0000256" key="6">
    <source>
        <dbReference type="SAM" id="Phobius"/>
    </source>
</evidence>
<dbReference type="Proteomes" id="UP001344906">
    <property type="component" value="Unassembled WGS sequence"/>
</dbReference>
<keyword evidence="6" id="KW-1133">Transmembrane helix</keyword>
<protein>
    <recommendedName>
        <fullName evidence="1">non-specific serine/threonine protein kinase</fullName>
        <ecNumber evidence="1">2.7.11.1</ecNumber>
    </recommendedName>
</protein>
<keyword evidence="6" id="KW-0812">Transmembrane</keyword>
<dbReference type="SUPFAM" id="SSF56112">
    <property type="entry name" value="Protein kinase-like (PK-like)"/>
    <property type="match status" value="1"/>
</dbReference>
<evidence type="ECO:0000259" key="7">
    <source>
        <dbReference type="PROSITE" id="PS50011"/>
    </source>
</evidence>
<keyword evidence="6" id="KW-0472">Membrane</keyword>
<accession>A0ABQ6G6E3</accession>